<evidence type="ECO:0000313" key="2">
    <source>
        <dbReference type="Proteomes" id="UP001066276"/>
    </source>
</evidence>
<dbReference type="EMBL" id="JANPWB010000015">
    <property type="protein sequence ID" value="KAJ1092428.1"/>
    <property type="molecule type" value="Genomic_DNA"/>
</dbReference>
<comment type="caution">
    <text evidence="1">The sequence shown here is derived from an EMBL/GenBank/DDBJ whole genome shotgun (WGS) entry which is preliminary data.</text>
</comment>
<reference evidence="1" key="1">
    <citation type="journal article" date="2022" name="bioRxiv">
        <title>Sequencing and chromosome-scale assembly of the giantPleurodeles waltlgenome.</title>
        <authorList>
            <person name="Brown T."/>
            <person name="Elewa A."/>
            <person name="Iarovenko S."/>
            <person name="Subramanian E."/>
            <person name="Araus A.J."/>
            <person name="Petzold A."/>
            <person name="Susuki M."/>
            <person name="Suzuki K.-i.T."/>
            <person name="Hayashi T."/>
            <person name="Toyoda A."/>
            <person name="Oliveira C."/>
            <person name="Osipova E."/>
            <person name="Leigh N.D."/>
            <person name="Simon A."/>
            <person name="Yun M.H."/>
        </authorList>
    </citation>
    <scope>NUCLEOTIDE SEQUENCE</scope>
    <source>
        <strain evidence="1">20211129_DDA</strain>
        <tissue evidence="1">Liver</tissue>
    </source>
</reference>
<keyword evidence="2" id="KW-1185">Reference proteome</keyword>
<organism evidence="1 2">
    <name type="scientific">Pleurodeles waltl</name>
    <name type="common">Iberian ribbed newt</name>
    <dbReference type="NCBI Taxonomy" id="8319"/>
    <lineage>
        <taxon>Eukaryota</taxon>
        <taxon>Metazoa</taxon>
        <taxon>Chordata</taxon>
        <taxon>Craniata</taxon>
        <taxon>Vertebrata</taxon>
        <taxon>Euteleostomi</taxon>
        <taxon>Amphibia</taxon>
        <taxon>Batrachia</taxon>
        <taxon>Caudata</taxon>
        <taxon>Salamandroidea</taxon>
        <taxon>Salamandridae</taxon>
        <taxon>Pleurodelinae</taxon>
        <taxon>Pleurodeles</taxon>
    </lineage>
</organism>
<dbReference type="Proteomes" id="UP001066276">
    <property type="component" value="Chromosome 11"/>
</dbReference>
<dbReference type="AlphaFoldDB" id="A0AAV7LUD2"/>
<gene>
    <name evidence="1" type="ORF">NDU88_005538</name>
</gene>
<sequence>MGKIIHPLLMIDLHHGCRHASHSHTWNHGLRHASQTQSLRQHPLSLGSNGLHKYQLSPGDCRQIGVHGDLLQRFIFLTSPEHIFPPVLLALCQKLSQTAKRTLNGTLLDHGLVTKIPCRLASPEKSLRSILWEGVLLLDHDVAITDLPMDQSTLMHAHTLRCSHLCRVRVSHIEAARPHHPHLVLYRSISQEVWDLAAAEGGARTGLTAGEQSFPRVLYKALNIPP</sequence>
<evidence type="ECO:0000313" key="1">
    <source>
        <dbReference type="EMBL" id="KAJ1092428.1"/>
    </source>
</evidence>
<name>A0AAV7LUD2_PLEWA</name>
<accession>A0AAV7LUD2</accession>
<protein>
    <submittedName>
        <fullName evidence="1">Uncharacterized protein</fullName>
    </submittedName>
</protein>
<proteinExistence type="predicted"/>